<dbReference type="AlphaFoldDB" id="A0AAN6P6R2"/>
<feature type="domain" description="Anoctamin transmembrane" evidence="6">
    <location>
        <begin position="174"/>
        <end position="241"/>
    </location>
</feature>
<dbReference type="EMBL" id="MU854576">
    <property type="protein sequence ID" value="KAK4032778.1"/>
    <property type="molecule type" value="Genomic_DNA"/>
</dbReference>
<evidence type="ECO:0000259" key="6">
    <source>
        <dbReference type="Pfam" id="PF04547"/>
    </source>
</evidence>
<comment type="subcellular location">
    <subcellularLocation>
        <location evidence="1">Membrane</location>
        <topology evidence="1">Multi-pass membrane protein</topology>
    </subcellularLocation>
</comment>
<dbReference type="InterPro" id="IPR049452">
    <property type="entry name" value="Anoctamin_TM"/>
</dbReference>
<evidence type="ECO:0000259" key="7">
    <source>
        <dbReference type="Pfam" id="PF20877"/>
    </source>
</evidence>
<protein>
    <submittedName>
        <fullName evidence="8">Uncharacterized protein</fullName>
    </submittedName>
</protein>
<evidence type="ECO:0000313" key="9">
    <source>
        <dbReference type="Proteomes" id="UP001303115"/>
    </source>
</evidence>
<keyword evidence="4 5" id="KW-0472">Membrane</keyword>
<dbReference type="InterPro" id="IPR049456">
    <property type="entry name" value="Anoctamin_N_fung"/>
</dbReference>
<dbReference type="GO" id="GO:0032541">
    <property type="term" value="C:cortical endoplasmic reticulum"/>
    <property type="evidence" value="ECO:0007669"/>
    <property type="project" value="TreeGrafter"/>
</dbReference>
<dbReference type="InterPro" id="IPR007632">
    <property type="entry name" value="Anoctamin"/>
</dbReference>
<evidence type="ECO:0000256" key="1">
    <source>
        <dbReference type="ARBA" id="ARBA00004141"/>
    </source>
</evidence>
<feature type="domain" description="Anoctamin alpha-beta plait" evidence="7">
    <location>
        <begin position="20"/>
        <end position="141"/>
    </location>
</feature>
<sequence length="252" mass="28314">MEPPATLKPSVSHQTQAYNDQYVIVYRFKDVDPDVASKEIALMCQDLASASLQTEIRAGCDRTLLVFVKAPREILGSFVYNSRVKDWLYGIVQSHPGGVKNAVVDGAFEAEDILSIYHLVNWPKTNGGAGITPGWGQWENVESIFPLHNEAANMALLKQLSSRLFLANNDLDQIRNLSGTKAAFYFAFIQTYAVFLAFPAITGLLAWRFLPSYSLVYAIITTVWCTVFLEHWKIRQTDLSIIHLLTITHARM</sequence>
<accession>A0AAN6P6R2</accession>
<feature type="transmembrane region" description="Helical" evidence="5">
    <location>
        <begin position="183"/>
        <end position="207"/>
    </location>
</feature>
<comment type="caution">
    <text evidence="8">The sequence shown here is derived from an EMBL/GenBank/DDBJ whole genome shotgun (WGS) entry which is preliminary data.</text>
</comment>
<evidence type="ECO:0000256" key="5">
    <source>
        <dbReference type="SAM" id="Phobius"/>
    </source>
</evidence>
<evidence type="ECO:0000256" key="2">
    <source>
        <dbReference type="ARBA" id="ARBA00022692"/>
    </source>
</evidence>
<dbReference type="Pfam" id="PF04547">
    <property type="entry name" value="Anoctamin"/>
    <property type="match status" value="1"/>
</dbReference>
<keyword evidence="3 5" id="KW-1133">Transmembrane helix</keyword>
<dbReference type="Pfam" id="PF20877">
    <property type="entry name" value="Anoctamin_N"/>
    <property type="match status" value="1"/>
</dbReference>
<dbReference type="Proteomes" id="UP001303115">
    <property type="component" value="Unassembled WGS sequence"/>
</dbReference>
<keyword evidence="9" id="KW-1185">Reference proteome</keyword>
<evidence type="ECO:0000313" key="8">
    <source>
        <dbReference type="EMBL" id="KAK4032778.1"/>
    </source>
</evidence>
<keyword evidence="2 5" id="KW-0812">Transmembrane</keyword>
<evidence type="ECO:0000256" key="4">
    <source>
        <dbReference type="ARBA" id="ARBA00023136"/>
    </source>
</evidence>
<name>A0AAN6P6R2_9PEZI</name>
<dbReference type="GO" id="GO:0005254">
    <property type="term" value="F:chloride channel activity"/>
    <property type="evidence" value="ECO:0007669"/>
    <property type="project" value="TreeGrafter"/>
</dbReference>
<feature type="transmembrane region" description="Helical" evidence="5">
    <location>
        <begin position="213"/>
        <end position="232"/>
    </location>
</feature>
<reference evidence="9" key="1">
    <citation type="journal article" date="2023" name="Mol. Phylogenet. Evol.">
        <title>Genome-scale phylogeny and comparative genomics of the fungal order Sordariales.</title>
        <authorList>
            <person name="Hensen N."/>
            <person name="Bonometti L."/>
            <person name="Westerberg I."/>
            <person name="Brannstrom I.O."/>
            <person name="Guillou S."/>
            <person name="Cros-Aarteil S."/>
            <person name="Calhoun S."/>
            <person name="Haridas S."/>
            <person name="Kuo A."/>
            <person name="Mondo S."/>
            <person name="Pangilinan J."/>
            <person name="Riley R."/>
            <person name="LaButti K."/>
            <person name="Andreopoulos B."/>
            <person name="Lipzen A."/>
            <person name="Chen C."/>
            <person name="Yan M."/>
            <person name="Daum C."/>
            <person name="Ng V."/>
            <person name="Clum A."/>
            <person name="Steindorff A."/>
            <person name="Ohm R.A."/>
            <person name="Martin F."/>
            <person name="Silar P."/>
            <person name="Natvig D.O."/>
            <person name="Lalanne C."/>
            <person name="Gautier V."/>
            <person name="Ament-Velasquez S.L."/>
            <person name="Kruys A."/>
            <person name="Hutchinson M.I."/>
            <person name="Powell A.J."/>
            <person name="Barry K."/>
            <person name="Miller A.N."/>
            <person name="Grigoriev I.V."/>
            <person name="Debuchy R."/>
            <person name="Gladieux P."/>
            <person name="Hiltunen Thoren M."/>
            <person name="Johannesson H."/>
        </authorList>
    </citation>
    <scope>NUCLEOTIDE SEQUENCE [LARGE SCALE GENOMIC DNA]</scope>
    <source>
        <strain evidence="9">CBS 284.82</strain>
    </source>
</reference>
<proteinExistence type="predicted"/>
<dbReference type="GO" id="GO:0016020">
    <property type="term" value="C:membrane"/>
    <property type="evidence" value="ECO:0007669"/>
    <property type="project" value="UniProtKB-SubCell"/>
</dbReference>
<evidence type="ECO:0000256" key="3">
    <source>
        <dbReference type="ARBA" id="ARBA00022989"/>
    </source>
</evidence>
<dbReference type="PANTHER" id="PTHR12308">
    <property type="entry name" value="ANOCTAMIN"/>
    <property type="match status" value="1"/>
</dbReference>
<dbReference type="PANTHER" id="PTHR12308:SF77">
    <property type="entry name" value="MEMBRANE STRESS RESPONSE PROTEIN (IST2), PUTATIVE (AFU_ORTHOLOGUE AFUA_4G03330)-RELATED"/>
    <property type="match status" value="1"/>
</dbReference>
<organism evidence="8 9">
    <name type="scientific">Parachaetomium inaequale</name>
    <dbReference type="NCBI Taxonomy" id="2588326"/>
    <lineage>
        <taxon>Eukaryota</taxon>
        <taxon>Fungi</taxon>
        <taxon>Dikarya</taxon>
        <taxon>Ascomycota</taxon>
        <taxon>Pezizomycotina</taxon>
        <taxon>Sordariomycetes</taxon>
        <taxon>Sordariomycetidae</taxon>
        <taxon>Sordariales</taxon>
        <taxon>Chaetomiaceae</taxon>
        <taxon>Parachaetomium</taxon>
    </lineage>
</organism>
<gene>
    <name evidence="8" type="ORF">C8A01DRAFT_40779</name>
</gene>